<reference evidence="1 2" key="1">
    <citation type="submission" date="2016-11" db="EMBL/GenBank/DDBJ databases">
        <authorList>
            <person name="Jaros S."/>
            <person name="Januszkiewicz K."/>
            <person name="Wedrychowicz H."/>
        </authorList>
    </citation>
    <scope>NUCLEOTIDE SEQUENCE [LARGE SCALE GENOMIC DNA]</scope>
    <source>
        <strain evidence="1 2">CGMCC 1.8863</strain>
    </source>
</reference>
<evidence type="ECO:0000313" key="2">
    <source>
        <dbReference type="Proteomes" id="UP000184231"/>
    </source>
</evidence>
<dbReference type="STRING" id="558155.SAMN04487911_1109"/>
<organism evidence="1 2">
    <name type="scientific">Arenibacter nanhaiticus</name>
    <dbReference type="NCBI Taxonomy" id="558155"/>
    <lineage>
        <taxon>Bacteria</taxon>
        <taxon>Pseudomonadati</taxon>
        <taxon>Bacteroidota</taxon>
        <taxon>Flavobacteriia</taxon>
        <taxon>Flavobacteriales</taxon>
        <taxon>Flavobacteriaceae</taxon>
        <taxon>Arenibacter</taxon>
    </lineage>
</organism>
<sequence length="92" mass="10357">MPKVFLGFLSKNFYHKFKAVLKGSFFYFLYVYFLEVSLCLNESDLGVPSFVGRALGYIPCSAAGMPPRSLTQISKNETKWQLVGILMPTGCF</sequence>
<gene>
    <name evidence="1" type="ORF">SAMN04487911_1109</name>
</gene>
<dbReference type="AlphaFoldDB" id="A0A1M6G314"/>
<keyword evidence="2" id="KW-1185">Reference proteome</keyword>
<protein>
    <submittedName>
        <fullName evidence="1">Uncharacterized protein</fullName>
    </submittedName>
</protein>
<proteinExistence type="predicted"/>
<name>A0A1M6G314_9FLAO</name>
<accession>A0A1M6G314</accession>
<dbReference type="Proteomes" id="UP000184231">
    <property type="component" value="Unassembled WGS sequence"/>
</dbReference>
<evidence type="ECO:0000313" key="1">
    <source>
        <dbReference type="EMBL" id="SHJ04368.1"/>
    </source>
</evidence>
<dbReference type="EMBL" id="FQYX01000010">
    <property type="protein sequence ID" value="SHJ04368.1"/>
    <property type="molecule type" value="Genomic_DNA"/>
</dbReference>